<organism evidence="1 2">
    <name type="scientific">Rangifer tarandus platyrhynchus</name>
    <name type="common">Svalbard reindeer</name>
    <dbReference type="NCBI Taxonomy" id="3082113"/>
    <lineage>
        <taxon>Eukaryota</taxon>
        <taxon>Metazoa</taxon>
        <taxon>Chordata</taxon>
        <taxon>Craniata</taxon>
        <taxon>Vertebrata</taxon>
        <taxon>Euteleostomi</taxon>
        <taxon>Mammalia</taxon>
        <taxon>Eutheria</taxon>
        <taxon>Laurasiatheria</taxon>
        <taxon>Artiodactyla</taxon>
        <taxon>Ruminantia</taxon>
        <taxon>Pecora</taxon>
        <taxon>Cervidae</taxon>
        <taxon>Odocoileinae</taxon>
        <taxon>Rangifer</taxon>
    </lineage>
</organism>
<dbReference type="Proteomes" id="UP001176941">
    <property type="component" value="Chromosome 20"/>
</dbReference>
<proteinExistence type="predicted"/>
<dbReference type="InterPro" id="IPR039938">
    <property type="entry name" value="Sp4-like"/>
</dbReference>
<sequence length="135" mass="15044">MIAVNVGNSLAISLTSLLTREFLLEQGLMNARNVGSLLARALMSLNGKEFTLKKGLMSAVNGKFFISFTHLFQHHRVHTCLRSHVMNVENSLPTHPTSLNTREFTLEKGYLSVVNMENPLAASFHTVEFTWGKAL</sequence>
<keyword evidence="2" id="KW-1185">Reference proteome</keyword>
<protein>
    <submittedName>
        <fullName evidence="1">Uncharacterized protein</fullName>
    </submittedName>
</protein>
<dbReference type="EMBL" id="OX459956">
    <property type="protein sequence ID" value="CAI9161205.1"/>
    <property type="molecule type" value="Genomic_DNA"/>
</dbReference>
<gene>
    <name evidence="1" type="ORF">MRATA1EN1_LOCUS10167</name>
</gene>
<dbReference type="PANTHER" id="PTHR14947:SF25">
    <property type="entry name" value="C2H2-TYPE DOMAIN-CONTAINING PROTEIN"/>
    <property type="match status" value="1"/>
</dbReference>
<name>A0ABN8YI10_RANTA</name>
<accession>A0ABN8YI10</accession>
<evidence type="ECO:0000313" key="2">
    <source>
        <dbReference type="Proteomes" id="UP001176941"/>
    </source>
</evidence>
<dbReference type="PANTHER" id="PTHR14947">
    <property type="entry name" value="ZINC FINGER PROTEIN"/>
    <property type="match status" value="1"/>
</dbReference>
<reference evidence="1" key="1">
    <citation type="submission" date="2023-04" db="EMBL/GenBank/DDBJ databases">
        <authorList>
            <consortium name="ELIXIR-Norway"/>
        </authorList>
    </citation>
    <scope>NUCLEOTIDE SEQUENCE [LARGE SCALE GENOMIC DNA]</scope>
</reference>
<evidence type="ECO:0000313" key="1">
    <source>
        <dbReference type="EMBL" id="CAI9161205.1"/>
    </source>
</evidence>